<dbReference type="GO" id="GO:0030288">
    <property type="term" value="C:outer membrane-bounded periplasmic space"/>
    <property type="evidence" value="ECO:0007669"/>
    <property type="project" value="TreeGrafter"/>
</dbReference>
<organism evidence="3 4">
    <name type="scientific">Moraxella catarrhalis</name>
    <name type="common">Branhamella catarrhalis</name>
    <dbReference type="NCBI Taxonomy" id="480"/>
    <lineage>
        <taxon>Bacteria</taxon>
        <taxon>Pseudomonadati</taxon>
        <taxon>Pseudomonadota</taxon>
        <taxon>Gammaproteobacteria</taxon>
        <taxon>Moraxellales</taxon>
        <taxon>Moraxellaceae</taxon>
        <taxon>Moraxella</taxon>
    </lineage>
</organism>
<feature type="chain" id="PRO_5030072720" evidence="2">
    <location>
        <begin position="20"/>
        <end position="368"/>
    </location>
</feature>
<dbReference type="Gene3D" id="3.40.190.10">
    <property type="entry name" value="Periplasmic binding protein-like II"/>
    <property type="match status" value="2"/>
</dbReference>
<gene>
    <name evidence="3" type="ORF">EJK53_2050</name>
</gene>
<protein>
    <submittedName>
        <fullName evidence="3">Bacterial extracellular solute-binding family protein</fullName>
    </submittedName>
</protein>
<accession>A0A3A9QGL7</accession>
<evidence type="ECO:0000256" key="1">
    <source>
        <dbReference type="ARBA" id="ARBA00022729"/>
    </source>
</evidence>
<dbReference type="AlphaFoldDB" id="A0A3A9QGL7"/>
<evidence type="ECO:0000313" key="4">
    <source>
        <dbReference type="Proteomes" id="UP000280228"/>
    </source>
</evidence>
<dbReference type="Proteomes" id="UP000280228">
    <property type="component" value="Chromosome"/>
</dbReference>
<dbReference type="SUPFAM" id="SSF53850">
    <property type="entry name" value="Periplasmic binding protein-like II"/>
    <property type="match status" value="1"/>
</dbReference>
<dbReference type="GO" id="GO:0015888">
    <property type="term" value="P:thiamine transport"/>
    <property type="evidence" value="ECO:0007669"/>
    <property type="project" value="TreeGrafter"/>
</dbReference>
<evidence type="ECO:0000256" key="2">
    <source>
        <dbReference type="SAM" id="SignalP"/>
    </source>
</evidence>
<proteinExistence type="predicted"/>
<dbReference type="RefSeq" id="WP_003663609.1">
    <property type="nucleotide sequence ID" value="NZ_CP010901.1"/>
</dbReference>
<dbReference type="OMA" id="WDFNALN"/>
<dbReference type="GO" id="GO:0030976">
    <property type="term" value="F:thiamine pyrophosphate binding"/>
    <property type="evidence" value="ECO:0007669"/>
    <property type="project" value="TreeGrafter"/>
</dbReference>
<name>A0A3A9QGL7_MORCA</name>
<dbReference type="GO" id="GO:0030975">
    <property type="term" value="F:thiamine binding"/>
    <property type="evidence" value="ECO:0007669"/>
    <property type="project" value="TreeGrafter"/>
</dbReference>
<reference evidence="3 4" key="1">
    <citation type="submission" date="2018-12" db="EMBL/GenBank/DDBJ databases">
        <title>Persistence of Moraxella catarrhalis in Chronic Obstructive Pulmonary Disease and Regulation of the Hag/MID Adhesin.</title>
        <authorList>
            <person name="Murphy T."/>
            <person name="Zhao X."/>
            <person name="Vyas G."/>
            <person name="Aluvathingal J."/>
            <person name="Nadendla S."/>
            <person name="Tallon L."/>
            <person name="Tettelin H."/>
        </authorList>
    </citation>
    <scope>NUCLEOTIDE SEQUENCE [LARGE SCALE GENOMIC DNA]</scope>
    <source>
        <strain evidence="3 4">46P58B1</strain>
    </source>
</reference>
<feature type="signal peptide" evidence="2">
    <location>
        <begin position="1"/>
        <end position="19"/>
    </location>
</feature>
<dbReference type="EMBL" id="CP034662">
    <property type="protein sequence ID" value="AZQ93625.1"/>
    <property type="molecule type" value="Genomic_DNA"/>
</dbReference>
<sequence>MQFSKSIPLFFLFSIPFLASCGTNSKDAAEQDDKAVATPQLSVEELIEKAKSEGRVNSVGMPNTWANWEETWNDINTEFGLSHQDTDMSSAQEIAKFLAEKENATADIGDVGASFAPVAVDKGVTQPYKPSTWDQIPEWAKDKDGHWVIGYTGAIAFIADKQKVNKIPTSWDELKRSKYKVTIGDVSTASQAVNGVLAANYALGGTEADLTPALDYFTDLAKQKRLGMADPSVANLEKGEIEVAVVWDFNGLNYRDQINRERFDVVIPSDGSVQSGYATIINKYAKNPHAAMLTREYILSDKGQLNLARGYARPVRIDHLTIPKDVQSRLLPQNQYINARPIADAKAWEESSAKLPQQWQERVLIHQQ</sequence>
<keyword evidence="1 2" id="KW-0732">Signal</keyword>
<dbReference type="GeneID" id="66586651"/>
<dbReference type="PANTHER" id="PTHR30006:SF2">
    <property type="entry name" value="ABC TRANSPORTER SUBSTRATE-BINDING PROTEIN"/>
    <property type="match status" value="1"/>
</dbReference>
<dbReference type="PROSITE" id="PS51257">
    <property type="entry name" value="PROKAR_LIPOPROTEIN"/>
    <property type="match status" value="1"/>
</dbReference>
<dbReference type="Pfam" id="PF13343">
    <property type="entry name" value="SBP_bac_6"/>
    <property type="match status" value="1"/>
</dbReference>
<dbReference type="PANTHER" id="PTHR30006">
    <property type="entry name" value="THIAMINE-BINDING PERIPLASMIC PROTEIN-RELATED"/>
    <property type="match status" value="1"/>
</dbReference>
<evidence type="ECO:0000313" key="3">
    <source>
        <dbReference type="EMBL" id="AZQ93625.1"/>
    </source>
</evidence>